<keyword evidence="2" id="KW-1185">Reference proteome</keyword>
<sequence length="70" mass="8028">MFVDDPDALLNAAAAAGADYHDPVQNHRRLWGTHRQGGFSDPFGHFRLVWIEHGLDRRQRPVRSHPNTRS</sequence>
<protein>
    <recommendedName>
        <fullName evidence="3">VOC domain-containing protein</fullName>
    </recommendedName>
</protein>
<gene>
    <name evidence="1" type="ORF">GCM10020369_66520</name>
</gene>
<dbReference type="Proteomes" id="UP001501676">
    <property type="component" value="Unassembled WGS sequence"/>
</dbReference>
<evidence type="ECO:0000313" key="2">
    <source>
        <dbReference type="Proteomes" id="UP001501676"/>
    </source>
</evidence>
<name>A0ABP6T797_9ACTN</name>
<evidence type="ECO:0008006" key="3">
    <source>
        <dbReference type="Google" id="ProtNLM"/>
    </source>
</evidence>
<proteinExistence type="predicted"/>
<organism evidence="1 2">
    <name type="scientific">Cryptosporangium minutisporangium</name>
    <dbReference type="NCBI Taxonomy" id="113569"/>
    <lineage>
        <taxon>Bacteria</taxon>
        <taxon>Bacillati</taxon>
        <taxon>Actinomycetota</taxon>
        <taxon>Actinomycetes</taxon>
        <taxon>Cryptosporangiales</taxon>
        <taxon>Cryptosporangiaceae</taxon>
        <taxon>Cryptosporangium</taxon>
    </lineage>
</organism>
<evidence type="ECO:0000313" key="1">
    <source>
        <dbReference type="EMBL" id="GAA3395007.1"/>
    </source>
</evidence>
<reference evidence="2" key="1">
    <citation type="journal article" date="2019" name="Int. J. Syst. Evol. Microbiol.">
        <title>The Global Catalogue of Microorganisms (GCM) 10K type strain sequencing project: providing services to taxonomists for standard genome sequencing and annotation.</title>
        <authorList>
            <consortium name="The Broad Institute Genomics Platform"/>
            <consortium name="The Broad Institute Genome Sequencing Center for Infectious Disease"/>
            <person name="Wu L."/>
            <person name="Ma J."/>
        </authorList>
    </citation>
    <scope>NUCLEOTIDE SEQUENCE [LARGE SCALE GENOMIC DNA]</scope>
    <source>
        <strain evidence="2">JCM 9458</strain>
    </source>
</reference>
<dbReference type="EMBL" id="BAAAYN010000047">
    <property type="protein sequence ID" value="GAA3395007.1"/>
    <property type="molecule type" value="Genomic_DNA"/>
</dbReference>
<dbReference type="Gene3D" id="3.30.720.110">
    <property type="match status" value="1"/>
</dbReference>
<dbReference type="SUPFAM" id="SSF54593">
    <property type="entry name" value="Glyoxalase/Bleomycin resistance protein/Dihydroxybiphenyl dioxygenase"/>
    <property type="match status" value="1"/>
</dbReference>
<accession>A0ABP6T797</accession>
<comment type="caution">
    <text evidence="1">The sequence shown here is derived from an EMBL/GenBank/DDBJ whole genome shotgun (WGS) entry which is preliminary data.</text>
</comment>
<dbReference type="InterPro" id="IPR029068">
    <property type="entry name" value="Glyas_Bleomycin-R_OHBP_Dase"/>
</dbReference>
<dbReference type="RefSeq" id="WP_345732222.1">
    <property type="nucleotide sequence ID" value="NZ_BAAAYN010000047.1"/>
</dbReference>